<dbReference type="InterPro" id="IPR011009">
    <property type="entry name" value="Kinase-like_dom_sf"/>
</dbReference>
<dbReference type="InterPro" id="IPR041664">
    <property type="entry name" value="AAA_16"/>
</dbReference>
<evidence type="ECO:0000313" key="7">
    <source>
        <dbReference type="EMBL" id="TXD39112.1"/>
    </source>
</evidence>
<name>A0A5C6XND1_9DELT</name>
<dbReference type="Proteomes" id="UP000321412">
    <property type="component" value="Unassembled WGS sequence"/>
</dbReference>
<dbReference type="InterPro" id="IPR008271">
    <property type="entry name" value="Ser/Thr_kinase_AS"/>
</dbReference>
<dbReference type="Pfam" id="PF00069">
    <property type="entry name" value="Pkinase"/>
    <property type="match status" value="1"/>
</dbReference>
<dbReference type="EMBL" id="VOSM01000001">
    <property type="protein sequence ID" value="TXD39112.1"/>
    <property type="molecule type" value="Genomic_DNA"/>
</dbReference>
<evidence type="ECO:0000256" key="1">
    <source>
        <dbReference type="ARBA" id="ARBA00022679"/>
    </source>
</evidence>
<dbReference type="GO" id="GO:0005524">
    <property type="term" value="F:ATP binding"/>
    <property type="evidence" value="ECO:0007669"/>
    <property type="project" value="UniProtKB-UniRule"/>
</dbReference>
<dbReference type="SUPFAM" id="SSF52540">
    <property type="entry name" value="P-loop containing nucleoside triphosphate hydrolases"/>
    <property type="match status" value="1"/>
</dbReference>
<gene>
    <name evidence="7" type="ORF">FRC98_01535</name>
</gene>
<proteinExistence type="predicted"/>
<feature type="binding site" evidence="5">
    <location>
        <position position="106"/>
    </location>
    <ligand>
        <name>ATP</name>
        <dbReference type="ChEBI" id="CHEBI:30616"/>
    </ligand>
</feature>
<dbReference type="InterPro" id="IPR011990">
    <property type="entry name" value="TPR-like_helical_dom_sf"/>
</dbReference>
<dbReference type="InterPro" id="IPR019734">
    <property type="entry name" value="TPR_rpt"/>
</dbReference>
<evidence type="ECO:0000256" key="5">
    <source>
        <dbReference type="PROSITE-ProRule" id="PRU10141"/>
    </source>
</evidence>
<evidence type="ECO:0000259" key="6">
    <source>
        <dbReference type="PROSITE" id="PS50011"/>
    </source>
</evidence>
<evidence type="ECO:0000256" key="2">
    <source>
        <dbReference type="ARBA" id="ARBA00022741"/>
    </source>
</evidence>
<dbReference type="CDD" id="cd14014">
    <property type="entry name" value="STKc_PknB_like"/>
    <property type="match status" value="1"/>
</dbReference>
<dbReference type="PROSITE" id="PS00107">
    <property type="entry name" value="PROTEIN_KINASE_ATP"/>
    <property type="match status" value="1"/>
</dbReference>
<protein>
    <submittedName>
        <fullName evidence="7">Protein kinase</fullName>
    </submittedName>
</protein>
<evidence type="ECO:0000256" key="4">
    <source>
        <dbReference type="ARBA" id="ARBA00022840"/>
    </source>
</evidence>
<keyword evidence="1" id="KW-0808">Transferase</keyword>
<dbReference type="Gene3D" id="3.30.200.20">
    <property type="entry name" value="Phosphorylase Kinase, domain 1"/>
    <property type="match status" value="1"/>
</dbReference>
<evidence type="ECO:0000256" key="3">
    <source>
        <dbReference type="ARBA" id="ARBA00022777"/>
    </source>
</evidence>
<keyword evidence="4 5" id="KW-0067">ATP-binding</keyword>
<dbReference type="SMART" id="SM00028">
    <property type="entry name" value="TPR"/>
    <property type="match status" value="7"/>
</dbReference>
<dbReference type="Gene3D" id="3.40.50.300">
    <property type="entry name" value="P-loop containing nucleotide triphosphate hydrolases"/>
    <property type="match status" value="1"/>
</dbReference>
<accession>A0A5C6XND1</accession>
<dbReference type="PANTHER" id="PTHR43289">
    <property type="entry name" value="MITOGEN-ACTIVATED PROTEIN KINASE KINASE KINASE 20-RELATED"/>
    <property type="match status" value="1"/>
</dbReference>
<dbReference type="Gene3D" id="1.25.40.10">
    <property type="entry name" value="Tetratricopeptide repeat domain"/>
    <property type="match status" value="2"/>
</dbReference>
<dbReference type="OrthoDB" id="5476018at2"/>
<sequence>MAVLPPSTRTTRGGDQAQPALQKAWQEAASKPRCRCRPGQRGGKSLRSRFMTAIDATLPEAGDLIGGRFRILEVLGTGGFGTVYRAVQENIGRDVALKFLTPVVAKDPINVERFRREAFHVSQLRHPNTITLYDYGQTEDGLAYMVMEFLEGDALGDIIQSQGGLGWARAAHVYIQVLKSLSEAHRRGLVHRDLKPENIFLCEMFGERDYVKVLDFGVAKMTLADSEDEGDGEEALTRAGRIFGTPLYMAPEQACAEPITPATDVYALGLLLFEMVTGLPPVTGRNRMDVIHKQIRDPVPELSEEMEATPMGVLIRKACEKDPTVRYPDAAALLDGFLDAMQAMGIKPSPQGGGSRPEVSASHIVPQEVQGAFRHTSTTEESSAAIDETVLTTLPESAGRTVSEEIDATHLIEVPSARPEPPPLPRGAPRVEIKRIARQEPAPAEAARPSYPFQARAHSRPRFDLPLIGRDREFDQLVGLVRSVKQLGSGQVVLLEGEGGVGKTHLVHAVMSALSDEAVDYSTAAFRRRSLPMEGLREVLAGLWGVSHSERMQVDTTVRQDLRQLGGFSDSEISAIVDFLRPRVMEAGDLAQAESGVLFARLERLILRLAERRPLVLALEDVQYADSGSLAFLEYFAVTMRTQACPVVVILTMRPEERGLNPDLEDHLRTIGANVGVSFSRQRLRRLSGKALSVFLDSILPLESRLKERVGWLSQGVPLHAIQIIRYLQNENNLARQGSRWSLKSGNPRKIELPPDLMELMALRVEQAIHKHRDKPELRRVLEWLSVLGMRVPVDLLKAALERFESMELEDLDRELGALSEEAIARQSLHQNVICVEFENSLLREALLKELREQWTTRGMHQGAAQLKQSFYGERQLEVPLVEIADHWRQAGELERYRDTLSAAAKRSMNRFDQRGARDRYRELLGLLESREERGDLWTEANLAMAELARRFGEFGLAEEHYRRVVDADSARGAERSRSLRGFAHLLTIQSRFDEATHLYSQALDYSQQIQDVPGVAKALIGLSRVHLTQADALAGQQVRDRLEMMLSTLDDAEVGGKVLLHLAEAAQRRGDHDRRYDYLKKARASFEASQDRQGLSDALIALGGALMAPSLNAPDRFEKAEQTLREALELKRTIGDRHGLAEAFRQLGQLKLETEDFAQAEGLLQQGLNIHQALGTPFNIGASHNAMGILMVMTRRYAQAERHFDAAAEVFGRMGDQVAISQPLLNKGIVLINQRRFAEAQTILREARRLKESLGTSWGLFDLRNNLALVDMWHGELESAERTLRETLRHVDAQGTAEDRAKARSLMGLLQCFLSRLQMAALELGRARADAEDLDMPRVEVFCQANAAFYALLTESHSAYESLIAEVDGHEILAELDREIWLDVLGQLATHSAEQSPSRQAARQLRAVATVWQRYGRAEQTRELLSLADKLDEEFAPRQ</sequence>
<organism evidence="7 8">
    <name type="scientific">Lujinxingia vulgaris</name>
    <dbReference type="NCBI Taxonomy" id="2600176"/>
    <lineage>
        <taxon>Bacteria</taxon>
        <taxon>Deltaproteobacteria</taxon>
        <taxon>Bradymonadales</taxon>
        <taxon>Lujinxingiaceae</taxon>
        <taxon>Lujinxingia</taxon>
    </lineage>
</organism>
<reference evidence="7 8" key="1">
    <citation type="submission" date="2019-08" db="EMBL/GenBank/DDBJ databases">
        <title>Bradymonadales sp. TMQ4.</title>
        <authorList>
            <person name="Liang Q."/>
        </authorList>
    </citation>
    <scope>NUCLEOTIDE SEQUENCE [LARGE SCALE GENOMIC DNA]</scope>
    <source>
        <strain evidence="7 8">TMQ4</strain>
    </source>
</reference>
<dbReference type="PROSITE" id="PS00108">
    <property type="entry name" value="PROTEIN_KINASE_ST"/>
    <property type="match status" value="1"/>
</dbReference>
<keyword evidence="2 5" id="KW-0547">Nucleotide-binding</keyword>
<dbReference type="PANTHER" id="PTHR43289:SF6">
    <property type="entry name" value="SERINE_THREONINE-PROTEIN KINASE NEKL-3"/>
    <property type="match status" value="1"/>
</dbReference>
<dbReference type="InterPro" id="IPR000719">
    <property type="entry name" value="Prot_kinase_dom"/>
</dbReference>
<keyword evidence="3 7" id="KW-0418">Kinase</keyword>
<dbReference type="SMART" id="SM00220">
    <property type="entry name" value="S_TKc"/>
    <property type="match status" value="1"/>
</dbReference>
<evidence type="ECO:0000313" key="8">
    <source>
        <dbReference type="Proteomes" id="UP000321412"/>
    </source>
</evidence>
<dbReference type="SUPFAM" id="SSF48452">
    <property type="entry name" value="TPR-like"/>
    <property type="match status" value="2"/>
</dbReference>
<comment type="caution">
    <text evidence="7">The sequence shown here is derived from an EMBL/GenBank/DDBJ whole genome shotgun (WGS) entry which is preliminary data.</text>
</comment>
<keyword evidence="8" id="KW-1185">Reference proteome</keyword>
<feature type="domain" description="Protein kinase" evidence="6">
    <location>
        <begin position="69"/>
        <end position="338"/>
    </location>
</feature>
<dbReference type="GO" id="GO:0004674">
    <property type="term" value="F:protein serine/threonine kinase activity"/>
    <property type="evidence" value="ECO:0007669"/>
    <property type="project" value="TreeGrafter"/>
</dbReference>
<dbReference type="Pfam" id="PF13191">
    <property type="entry name" value="AAA_16"/>
    <property type="match status" value="1"/>
</dbReference>
<dbReference type="PROSITE" id="PS50011">
    <property type="entry name" value="PROTEIN_KINASE_DOM"/>
    <property type="match status" value="1"/>
</dbReference>
<dbReference type="InterPro" id="IPR027417">
    <property type="entry name" value="P-loop_NTPase"/>
</dbReference>
<dbReference type="Gene3D" id="1.10.510.10">
    <property type="entry name" value="Transferase(Phosphotransferase) domain 1"/>
    <property type="match status" value="1"/>
</dbReference>
<dbReference type="SUPFAM" id="SSF56112">
    <property type="entry name" value="Protein kinase-like (PK-like)"/>
    <property type="match status" value="1"/>
</dbReference>
<dbReference type="Pfam" id="PF13424">
    <property type="entry name" value="TPR_12"/>
    <property type="match status" value="1"/>
</dbReference>
<dbReference type="InterPro" id="IPR017441">
    <property type="entry name" value="Protein_kinase_ATP_BS"/>
</dbReference>